<accession>A0AAE0YNK6</accession>
<dbReference type="Proteomes" id="UP001283361">
    <property type="component" value="Unassembled WGS sequence"/>
</dbReference>
<comment type="caution">
    <text evidence="1">The sequence shown here is derived from an EMBL/GenBank/DDBJ whole genome shotgun (WGS) entry which is preliminary data.</text>
</comment>
<protein>
    <submittedName>
        <fullName evidence="1">Uncharacterized protein</fullName>
    </submittedName>
</protein>
<evidence type="ECO:0000313" key="1">
    <source>
        <dbReference type="EMBL" id="KAK3752161.1"/>
    </source>
</evidence>
<evidence type="ECO:0000313" key="2">
    <source>
        <dbReference type="Proteomes" id="UP001283361"/>
    </source>
</evidence>
<keyword evidence="2" id="KW-1185">Reference proteome</keyword>
<sequence length="96" mass="11218">MTRRYKEGKMKKKIRAGYGGRAEEVSGRNKVKRRFFRLTISDMLGLDVRKFCRARRCNAVSTQRVCGIDLWRSSDQLPNLLCSYGKHFVEFQIIAN</sequence>
<name>A0AAE0YNK6_9GAST</name>
<reference evidence="1" key="1">
    <citation type="journal article" date="2023" name="G3 (Bethesda)">
        <title>A reference genome for the long-term kleptoplast-retaining sea slug Elysia crispata morphotype clarki.</title>
        <authorList>
            <person name="Eastman K.E."/>
            <person name="Pendleton A.L."/>
            <person name="Shaikh M.A."/>
            <person name="Suttiyut T."/>
            <person name="Ogas R."/>
            <person name="Tomko P."/>
            <person name="Gavelis G."/>
            <person name="Widhalm J.R."/>
            <person name="Wisecaver J.H."/>
        </authorList>
    </citation>
    <scope>NUCLEOTIDE SEQUENCE</scope>
    <source>
        <strain evidence="1">ECLA1</strain>
    </source>
</reference>
<dbReference type="AlphaFoldDB" id="A0AAE0YNK6"/>
<gene>
    <name evidence="1" type="ORF">RRG08_059723</name>
</gene>
<organism evidence="1 2">
    <name type="scientific">Elysia crispata</name>
    <name type="common">lettuce slug</name>
    <dbReference type="NCBI Taxonomy" id="231223"/>
    <lineage>
        <taxon>Eukaryota</taxon>
        <taxon>Metazoa</taxon>
        <taxon>Spiralia</taxon>
        <taxon>Lophotrochozoa</taxon>
        <taxon>Mollusca</taxon>
        <taxon>Gastropoda</taxon>
        <taxon>Heterobranchia</taxon>
        <taxon>Euthyneura</taxon>
        <taxon>Panpulmonata</taxon>
        <taxon>Sacoglossa</taxon>
        <taxon>Placobranchoidea</taxon>
        <taxon>Plakobranchidae</taxon>
        <taxon>Elysia</taxon>
    </lineage>
</organism>
<dbReference type="EMBL" id="JAWDGP010005780">
    <property type="protein sequence ID" value="KAK3752161.1"/>
    <property type="molecule type" value="Genomic_DNA"/>
</dbReference>
<proteinExistence type="predicted"/>